<feature type="transmembrane region" description="Helical" evidence="1">
    <location>
        <begin position="69"/>
        <end position="94"/>
    </location>
</feature>
<name>A0A138ZYU0_GONPJ</name>
<dbReference type="Proteomes" id="UP000070544">
    <property type="component" value="Unassembled WGS sequence"/>
</dbReference>
<keyword evidence="4" id="KW-1185">Reference proteome</keyword>
<evidence type="ECO:0000313" key="4">
    <source>
        <dbReference type="Proteomes" id="UP000070544"/>
    </source>
</evidence>
<dbReference type="EMBL" id="KQ965871">
    <property type="protein sequence ID" value="KXS09293.1"/>
    <property type="molecule type" value="Genomic_DNA"/>
</dbReference>
<sequence>MDKTSRTQRRIFAAIGAGILAALLVLAIVQSSAAHTPEHVGDGSPVLSTGLGHGGDERDKPARTVLPRAAILFTMSLMVITMVGGLILAFAYLIELTREGSILERQRLVTFAMEQEREEAAV</sequence>
<gene>
    <name evidence="3" type="ORF">M427DRAFT_75642</name>
</gene>
<evidence type="ECO:0000313" key="3">
    <source>
        <dbReference type="EMBL" id="KXS09293.1"/>
    </source>
</evidence>
<dbReference type="AlphaFoldDB" id="A0A138ZYU0"/>
<proteinExistence type="predicted"/>
<organism evidence="3 4">
    <name type="scientific">Gonapodya prolifera (strain JEL478)</name>
    <name type="common">Monoblepharis prolifera</name>
    <dbReference type="NCBI Taxonomy" id="1344416"/>
    <lineage>
        <taxon>Eukaryota</taxon>
        <taxon>Fungi</taxon>
        <taxon>Fungi incertae sedis</taxon>
        <taxon>Chytridiomycota</taxon>
        <taxon>Chytridiomycota incertae sedis</taxon>
        <taxon>Monoblepharidomycetes</taxon>
        <taxon>Monoblepharidales</taxon>
        <taxon>Gonapodyaceae</taxon>
        <taxon>Gonapodya</taxon>
    </lineage>
</organism>
<dbReference type="OrthoDB" id="10422718at2759"/>
<protein>
    <submittedName>
        <fullName evidence="3">Uncharacterized protein</fullName>
    </submittedName>
</protein>
<keyword evidence="2" id="KW-0732">Signal</keyword>
<feature type="chain" id="PRO_5007295834" evidence="2">
    <location>
        <begin position="35"/>
        <end position="122"/>
    </location>
</feature>
<keyword evidence="1" id="KW-0472">Membrane</keyword>
<keyword evidence="1" id="KW-0812">Transmembrane</keyword>
<accession>A0A138ZYU0</accession>
<keyword evidence="1" id="KW-1133">Transmembrane helix</keyword>
<evidence type="ECO:0000256" key="1">
    <source>
        <dbReference type="SAM" id="Phobius"/>
    </source>
</evidence>
<feature type="signal peptide" evidence="2">
    <location>
        <begin position="1"/>
        <end position="34"/>
    </location>
</feature>
<evidence type="ECO:0000256" key="2">
    <source>
        <dbReference type="SAM" id="SignalP"/>
    </source>
</evidence>
<reference evidence="3 4" key="1">
    <citation type="journal article" date="2015" name="Genome Biol. Evol.">
        <title>Phylogenomic analyses indicate that early fungi evolved digesting cell walls of algal ancestors of land plants.</title>
        <authorList>
            <person name="Chang Y."/>
            <person name="Wang S."/>
            <person name="Sekimoto S."/>
            <person name="Aerts A.L."/>
            <person name="Choi C."/>
            <person name="Clum A."/>
            <person name="LaButti K.M."/>
            <person name="Lindquist E.A."/>
            <person name="Yee Ngan C."/>
            <person name="Ohm R.A."/>
            <person name="Salamov A.A."/>
            <person name="Grigoriev I.V."/>
            <person name="Spatafora J.W."/>
            <person name="Berbee M.L."/>
        </authorList>
    </citation>
    <scope>NUCLEOTIDE SEQUENCE [LARGE SCALE GENOMIC DNA]</scope>
    <source>
        <strain evidence="3 4">JEL478</strain>
    </source>
</reference>